<reference evidence="1 2" key="1">
    <citation type="journal article" date="2016" name="Sci. Rep.">
        <title>The genome sequence of the outbreeding globe artichoke constructed de novo incorporating a phase-aware low-pass sequencing strategy of F1 progeny.</title>
        <authorList>
            <person name="Scaglione D."/>
            <person name="Reyes-Chin-Wo S."/>
            <person name="Acquadro A."/>
            <person name="Froenicke L."/>
            <person name="Portis E."/>
            <person name="Beitel C."/>
            <person name="Tirone M."/>
            <person name="Mauro R."/>
            <person name="Lo Monaco A."/>
            <person name="Mauromicale G."/>
            <person name="Faccioli P."/>
            <person name="Cattivelli L."/>
            <person name="Rieseberg L."/>
            <person name="Michelmore R."/>
            <person name="Lanteri S."/>
        </authorList>
    </citation>
    <scope>NUCLEOTIDE SEQUENCE [LARGE SCALE GENOMIC DNA]</scope>
    <source>
        <strain evidence="1">2C</strain>
    </source>
</reference>
<dbReference type="EMBL" id="LEKV01003073">
    <property type="protein sequence ID" value="KVI01501.1"/>
    <property type="molecule type" value="Genomic_DNA"/>
</dbReference>
<protein>
    <submittedName>
        <fullName evidence="1">Uncharacterized protein</fullName>
    </submittedName>
</protein>
<keyword evidence="2" id="KW-1185">Reference proteome</keyword>
<dbReference type="AlphaFoldDB" id="A0A124SEX6"/>
<name>A0A124SEX6_CYNCS</name>
<sequence length="153" mass="16661">MLFSSSPVLSRSADSNLAAVFLFTLLTKPAHCCFDVLLVSNNKLTGAQSEAVKQSGFKSDSNSFFGVSQQPILCYRFKQTAAAQQIAKQHSEQIASLNSSIHQINTADWTAGFKTELAAPQKVTEVQIYSSLSSYLGLVAAFQLLRKPDLKLL</sequence>
<dbReference type="Proteomes" id="UP000243975">
    <property type="component" value="Unassembled WGS sequence"/>
</dbReference>
<accession>A0A124SEX6</accession>
<evidence type="ECO:0000313" key="1">
    <source>
        <dbReference type="EMBL" id="KVI01501.1"/>
    </source>
</evidence>
<evidence type="ECO:0000313" key="2">
    <source>
        <dbReference type="Proteomes" id="UP000243975"/>
    </source>
</evidence>
<gene>
    <name evidence="1" type="ORF">Ccrd_020222</name>
</gene>
<comment type="caution">
    <text evidence="1">The sequence shown here is derived from an EMBL/GenBank/DDBJ whole genome shotgun (WGS) entry which is preliminary data.</text>
</comment>
<organism evidence="1 2">
    <name type="scientific">Cynara cardunculus var. scolymus</name>
    <name type="common">Globe artichoke</name>
    <name type="synonym">Cynara scolymus</name>
    <dbReference type="NCBI Taxonomy" id="59895"/>
    <lineage>
        <taxon>Eukaryota</taxon>
        <taxon>Viridiplantae</taxon>
        <taxon>Streptophyta</taxon>
        <taxon>Embryophyta</taxon>
        <taxon>Tracheophyta</taxon>
        <taxon>Spermatophyta</taxon>
        <taxon>Magnoliopsida</taxon>
        <taxon>eudicotyledons</taxon>
        <taxon>Gunneridae</taxon>
        <taxon>Pentapetalae</taxon>
        <taxon>asterids</taxon>
        <taxon>campanulids</taxon>
        <taxon>Asterales</taxon>
        <taxon>Asteraceae</taxon>
        <taxon>Carduoideae</taxon>
        <taxon>Cardueae</taxon>
        <taxon>Carduinae</taxon>
        <taxon>Cynara</taxon>
    </lineage>
</organism>
<proteinExistence type="predicted"/>
<dbReference type="Gramene" id="KVI01501">
    <property type="protein sequence ID" value="KVI01501"/>
    <property type="gene ID" value="Ccrd_020222"/>
</dbReference>